<proteinExistence type="predicted"/>
<dbReference type="Pfam" id="PF11155">
    <property type="entry name" value="DUF2935"/>
    <property type="match status" value="1"/>
</dbReference>
<reference evidence="1" key="1">
    <citation type="journal article" date="2021" name="PeerJ">
        <title>Extensive microbial diversity within the chicken gut microbiome revealed by metagenomics and culture.</title>
        <authorList>
            <person name="Gilroy R."/>
            <person name="Ravi A."/>
            <person name="Getino M."/>
            <person name="Pursley I."/>
            <person name="Horton D.L."/>
            <person name="Alikhan N.F."/>
            <person name="Baker D."/>
            <person name="Gharbi K."/>
            <person name="Hall N."/>
            <person name="Watson M."/>
            <person name="Adriaenssens E.M."/>
            <person name="Foster-Nyarko E."/>
            <person name="Jarju S."/>
            <person name="Secka A."/>
            <person name="Antonio M."/>
            <person name="Oren A."/>
            <person name="Chaudhuri R.R."/>
            <person name="La Ragione R."/>
            <person name="Hildebrand F."/>
            <person name="Pallen M.J."/>
        </authorList>
    </citation>
    <scope>NUCLEOTIDE SEQUENCE</scope>
    <source>
        <strain evidence="1">ChiHjej12B11-1927</strain>
    </source>
</reference>
<dbReference type="EMBL" id="DXFG01000038">
    <property type="protein sequence ID" value="HIX36613.1"/>
    <property type="molecule type" value="Genomic_DNA"/>
</dbReference>
<dbReference type="InterPro" id="IPR021328">
    <property type="entry name" value="CotB-like"/>
</dbReference>
<feature type="non-terminal residue" evidence="1">
    <location>
        <position position="1"/>
    </location>
</feature>
<dbReference type="Gene3D" id="1.20.1260.120">
    <property type="entry name" value="Protein of unknown function DUF2935"/>
    <property type="match status" value="1"/>
</dbReference>
<organism evidence="1 2">
    <name type="scientific">Candidatus Blautia pullistercoris</name>
    <dbReference type="NCBI Taxonomy" id="2838499"/>
    <lineage>
        <taxon>Bacteria</taxon>
        <taxon>Bacillati</taxon>
        <taxon>Bacillota</taxon>
        <taxon>Clostridia</taxon>
        <taxon>Lachnospirales</taxon>
        <taxon>Lachnospiraceae</taxon>
        <taxon>Blautia</taxon>
    </lineage>
</organism>
<name>A0A9D1VKP3_9FIRM</name>
<reference evidence="1" key="2">
    <citation type="submission" date="2021-04" db="EMBL/GenBank/DDBJ databases">
        <authorList>
            <person name="Gilroy R."/>
        </authorList>
    </citation>
    <scope>NUCLEOTIDE SEQUENCE</scope>
    <source>
        <strain evidence="1">ChiHjej12B11-1927</strain>
    </source>
</reference>
<comment type="caution">
    <text evidence="1">The sequence shown here is derived from an EMBL/GenBank/DDBJ whole genome shotgun (WGS) entry which is preliminary data.</text>
</comment>
<accession>A0A9D1VKP3</accession>
<evidence type="ECO:0000313" key="1">
    <source>
        <dbReference type="EMBL" id="HIX36613.1"/>
    </source>
</evidence>
<gene>
    <name evidence="1" type="ORF">H9738_01905</name>
</gene>
<dbReference type="Proteomes" id="UP000824230">
    <property type="component" value="Unassembled WGS sequence"/>
</dbReference>
<dbReference type="AlphaFoldDB" id="A0A9D1VKP3"/>
<protein>
    <submittedName>
        <fullName evidence="1">DUF2935 domain-containing protein</fullName>
    </submittedName>
</protein>
<evidence type="ECO:0000313" key="2">
    <source>
        <dbReference type="Proteomes" id="UP000824230"/>
    </source>
</evidence>
<dbReference type="SUPFAM" id="SSF158430">
    <property type="entry name" value="Bacillus cereus metalloprotein-like"/>
    <property type="match status" value="1"/>
</dbReference>
<sequence length="99" mass="11476">MAEQQTGRLTKIPIDFRITQAEKKLQADCGECGDGRMALQIRQLNQRVLHLLRGLIMFKEKILQQVTSCRLFTANYPLLADHVLREANHYLRILKQEGE</sequence>